<organism evidence="1 2">
    <name type="scientific">Vanrija albida</name>
    <dbReference type="NCBI Taxonomy" id="181172"/>
    <lineage>
        <taxon>Eukaryota</taxon>
        <taxon>Fungi</taxon>
        <taxon>Dikarya</taxon>
        <taxon>Basidiomycota</taxon>
        <taxon>Agaricomycotina</taxon>
        <taxon>Tremellomycetes</taxon>
        <taxon>Trichosporonales</taxon>
        <taxon>Trichosporonaceae</taxon>
        <taxon>Vanrija</taxon>
    </lineage>
</organism>
<evidence type="ECO:0000313" key="2">
    <source>
        <dbReference type="Proteomes" id="UP001565368"/>
    </source>
</evidence>
<proteinExistence type="predicted"/>
<evidence type="ECO:0008006" key="3">
    <source>
        <dbReference type="Google" id="ProtNLM"/>
    </source>
</evidence>
<accession>A0ABR3QB72</accession>
<protein>
    <recommendedName>
        <fullName evidence="3">F-box domain-containing protein</fullName>
    </recommendedName>
</protein>
<sequence length="435" mass="45177">MDEAETTKTLFLGVVPQAPEVQWGGDYAGLAPLTPLLTPLPSIFVEDTDAASPLAQPFITLSGDWKTADDLDALARALSQTPLAGLRFQACSGVHAVLAYLFTSEHFAPPPGLLLLELDLHLPQYVLDALFTFVASPRCALEHLILNIGALDMPRLAAAIEGGNTSIRTVCAHGGLLGDVDVSGGSRPKCTCATDWFERKIENEMAGPSHLVGMTRLERVLARNAYLSLRVVRPAALATLVAARVLLHAGPAHDGKGKAKAGPTSLLDLPRELVTEIAGLVPPPDALSDAQLRRLLHAAEGRGGALAGYGSSRAKHEYLAAGGMRWDRGVPAANALARAVDLGPRDRRAIAIGLRAADLASVAGGFAGVGAPAYDPYVALLEDYAGGAGDSWDDLPLEAQLGAVIDQFVEPPAGDWGDDWNTGAGAGAGAGAVGV</sequence>
<gene>
    <name evidence="1" type="ORF">Q8F55_002984</name>
</gene>
<keyword evidence="2" id="KW-1185">Reference proteome</keyword>
<dbReference type="EMBL" id="JBBXJM010000002">
    <property type="protein sequence ID" value="KAL1411989.1"/>
    <property type="molecule type" value="Genomic_DNA"/>
</dbReference>
<reference evidence="1 2" key="1">
    <citation type="submission" date="2023-08" db="EMBL/GenBank/DDBJ databases">
        <title>Annotated Genome Sequence of Vanrija albida AlHP1.</title>
        <authorList>
            <person name="Herzog R."/>
        </authorList>
    </citation>
    <scope>NUCLEOTIDE SEQUENCE [LARGE SCALE GENOMIC DNA]</scope>
    <source>
        <strain evidence="1 2">AlHP1</strain>
    </source>
</reference>
<name>A0ABR3QB72_9TREE</name>
<dbReference type="GeneID" id="95984027"/>
<dbReference type="RefSeq" id="XP_069211933.1">
    <property type="nucleotide sequence ID" value="XM_069351547.1"/>
</dbReference>
<dbReference type="Proteomes" id="UP001565368">
    <property type="component" value="Unassembled WGS sequence"/>
</dbReference>
<comment type="caution">
    <text evidence="1">The sequence shown here is derived from an EMBL/GenBank/DDBJ whole genome shotgun (WGS) entry which is preliminary data.</text>
</comment>
<evidence type="ECO:0000313" key="1">
    <source>
        <dbReference type="EMBL" id="KAL1411989.1"/>
    </source>
</evidence>